<sequence>MTKPPPLLHRPDHQGDRIWATDAGTAASPCLVEPESASSSFGAPPSACT</sequence>
<name>A0AAX6FTB2_IRIPA</name>
<evidence type="ECO:0000313" key="2">
    <source>
        <dbReference type="EMBL" id="KAJ6819335.1"/>
    </source>
</evidence>
<reference evidence="2" key="2">
    <citation type="submission" date="2023-04" db="EMBL/GenBank/DDBJ databases">
        <authorList>
            <person name="Bruccoleri R.E."/>
            <person name="Oakeley E.J."/>
            <person name="Faust A.-M."/>
            <person name="Dessus-Babus S."/>
            <person name="Altorfer M."/>
            <person name="Burckhardt D."/>
            <person name="Oertli M."/>
            <person name="Naumann U."/>
            <person name="Petersen F."/>
            <person name="Wong J."/>
        </authorList>
    </citation>
    <scope>NUCLEOTIDE SEQUENCE</scope>
    <source>
        <strain evidence="2">GSM-AAB239-AS_SAM_17_03QT</strain>
        <tissue evidence="2">Leaf</tissue>
    </source>
</reference>
<protein>
    <submittedName>
        <fullName evidence="2">Uncharacterized protein</fullName>
    </submittedName>
</protein>
<reference evidence="2" key="1">
    <citation type="journal article" date="2023" name="GigaByte">
        <title>Genome assembly of the bearded iris, Iris pallida Lam.</title>
        <authorList>
            <person name="Bruccoleri R.E."/>
            <person name="Oakeley E.J."/>
            <person name="Faust A.M.E."/>
            <person name="Altorfer M."/>
            <person name="Dessus-Babus S."/>
            <person name="Burckhardt D."/>
            <person name="Oertli M."/>
            <person name="Naumann U."/>
            <person name="Petersen F."/>
            <person name="Wong J."/>
        </authorList>
    </citation>
    <scope>NUCLEOTIDE SEQUENCE</scope>
    <source>
        <strain evidence="2">GSM-AAB239-AS_SAM_17_03QT</strain>
    </source>
</reference>
<evidence type="ECO:0000313" key="3">
    <source>
        <dbReference type="Proteomes" id="UP001140949"/>
    </source>
</evidence>
<dbReference type="AlphaFoldDB" id="A0AAX6FTB2"/>
<accession>A0AAX6FTB2</accession>
<keyword evidence="3" id="KW-1185">Reference proteome</keyword>
<gene>
    <name evidence="2" type="ORF">M6B38_402650</name>
</gene>
<dbReference type="EMBL" id="JANAVB010026200">
    <property type="protein sequence ID" value="KAJ6819335.1"/>
    <property type="molecule type" value="Genomic_DNA"/>
</dbReference>
<organism evidence="2 3">
    <name type="scientific">Iris pallida</name>
    <name type="common">Sweet iris</name>
    <dbReference type="NCBI Taxonomy" id="29817"/>
    <lineage>
        <taxon>Eukaryota</taxon>
        <taxon>Viridiplantae</taxon>
        <taxon>Streptophyta</taxon>
        <taxon>Embryophyta</taxon>
        <taxon>Tracheophyta</taxon>
        <taxon>Spermatophyta</taxon>
        <taxon>Magnoliopsida</taxon>
        <taxon>Liliopsida</taxon>
        <taxon>Asparagales</taxon>
        <taxon>Iridaceae</taxon>
        <taxon>Iridoideae</taxon>
        <taxon>Irideae</taxon>
        <taxon>Iris</taxon>
    </lineage>
</organism>
<evidence type="ECO:0000256" key="1">
    <source>
        <dbReference type="SAM" id="MobiDB-lite"/>
    </source>
</evidence>
<feature type="region of interest" description="Disordered" evidence="1">
    <location>
        <begin position="1"/>
        <end position="21"/>
    </location>
</feature>
<proteinExistence type="predicted"/>
<dbReference type="Proteomes" id="UP001140949">
    <property type="component" value="Unassembled WGS sequence"/>
</dbReference>
<comment type="caution">
    <text evidence="2">The sequence shown here is derived from an EMBL/GenBank/DDBJ whole genome shotgun (WGS) entry which is preliminary data.</text>
</comment>